<evidence type="ECO:0000313" key="2">
    <source>
        <dbReference type="EMBL" id="SDJ16571.1"/>
    </source>
</evidence>
<evidence type="ECO:0000256" key="1">
    <source>
        <dbReference type="SAM" id="Phobius"/>
    </source>
</evidence>
<proteinExistence type="predicted"/>
<dbReference type="AlphaFoldDB" id="A0A1G8RHZ4"/>
<dbReference type="Proteomes" id="UP000199225">
    <property type="component" value="Unassembled WGS sequence"/>
</dbReference>
<accession>A0A1G8RHZ4</accession>
<feature type="transmembrane region" description="Helical" evidence="1">
    <location>
        <begin position="101"/>
        <end position="123"/>
    </location>
</feature>
<keyword evidence="1" id="KW-1133">Transmembrane helix</keyword>
<feature type="transmembrane region" description="Helical" evidence="1">
    <location>
        <begin position="47"/>
        <end position="67"/>
    </location>
</feature>
<dbReference type="RefSeq" id="WP_245688099.1">
    <property type="nucleotide sequence ID" value="NZ_FNEV01000002.1"/>
</dbReference>
<organism evidence="2 3">
    <name type="scientific">Salimicrobium halophilum</name>
    <dbReference type="NCBI Taxonomy" id="86666"/>
    <lineage>
        <taxon>Bacteria</taxon>
        <taxon>Bacillati</taxon>
        <taxon>Bacillota</taxon>
        <taxon>Bacilli</taxon>
        <taxon>Bacillales</taxon>
        <taxon>Bacillaceae</taxon>
        <taxon>Salimicrobium</taxon>
    </lineage>
</organism>
<evidence type="ECO:0008006" key="4">
    <source>
        <dbReference type="Google" id="ProtNLM"/>
    </source>
</evidence>
<keyword evidence="3" id="KW-1185">Reference proteome</keyword>
<dbReference type="InterPro" id="IPR021560">
    <property type="entry name" value="DUF3021"/>
</dbReference>
<evidence type="ECO:0000313" key="3">
    <source>
        <dbReference type="Proteomes" id="UP000199225"/>
    </source>
</evidence>
<protein>
    <recommendedName>
        <fullName evidence="4">DUF3021 domain-containing protein</fullName>
    </recommendedName>
</protein>
<dbReference type="EMBL" id="FNEV01000002">
    <property type="protein sequence ID" value="SDJ16571.1"/>
    <property type="molecule type" value="Genomic_DNA"/>
</dbReference>
<gene>
    <name evidence="2" type="ORF">SAMN04490247_1045</name>
</gene>
<dbReference type="STRING" id="86666.SAMN04490247_1045"/>
<keyword evidence="1" id="KW-0472">Membrane</keyword>
<feature type="transmembrane region" description="Helical" evidence="1">
    <location>
        <begin position="74"/>
        <end position="95"/>
    </location>
</feature>
<feature type="transmembrane region" description="Helical" evidence="1">
    <location>
        <begin position="7"/>
        <end position="27"/>
    </location>
</feature>
<dbReference type="Pfam" id="PF11457">
    <property type="entry name" value="DUF3021"/>
    <property type="match status" value="1"/>
</dbReference>
<sequence length="136" mass="15381">MLKKVVFQSFVGICFGAFVSVMVYYGVYLFGGIESFEAPLFIKNTTASIFCGWFFSVGALIFALEHWSLAKRTVVHFLIVTSLYFILAIGVGWLSLTTTQLILGVLFFLVVYGLIWLSCYVYFSYQAKKLNDSLNM</sequence>
<name>A0A1G8RHZ4_9BACI</name>
<reference evidence="3" key="1">
    <citation type="submission" date="2016-10" db="EMBL/GenBank/DDBJ databases">
        <authorList>
            <person name="Varghese N."/>
            <person name="Submissions S."/>
        </authorList>
    </citation>
    <scope>NUCLEOTIDE SEQUENCE [LARGE SCALE GENOMIC DNA]</scope>
    <source>
        <strain evidence="3">DSM 4771</strain>
    </source>
</reference>
<keyword evidence="1" id="KW-0812">Transmembrane</keyword>